<dbReference type="InterPro" id="IPR016156">
    <property type="entry name" value="FAD/NAD-linked_Rdtase_dimer_sf"/>
</dbReference>
<name>A0A3P3VME5_9GAMM</name>
<reference evidence="7 8" key="1">
    <citation type="submission" date="2018-08" db="EMBL/GenBank/DDBJ databases">
        <authorList>
            <person name="Khan S.A."/>
        </authorList>
    </citation>
    <scope>NUCLEOTIDE SEQUENCE [LARGE SCALE GENOMIC DNA]</scope>
    <source>
        <strain evidence="7 8">GTF-13</strain>
    </source>
</reference>
<sequence length="410" mass="44221">MHSDHAIIIGASHAGAQLATALRQQGWGGAITLIGDEPSPPYQRPPLSKEYLAGKRDAEHLLIRPAELYAKHDIQLRTGCRVIAIDRAAREVELGSGERLGYSKLGLCTGARVRPIEVPGAGLEGVCYLRTRADVERIRQRVTPGGKAVIVGGGYIGLETAASLRQLGMQVWVLEMMGRVLARVTAPPVSDFYRRYHEQQGVNLELNCQVQAFEGGARVERVQCLDGRCFDADLVVVGIGVIPNQELASETGLEVANGVVVDACGQTSDPDIVALGDCCQQPNPYAAAPIRLESVPSAMEQARCAAATLCGHPTPNTSLPWFWSDQYDLKLQIAGLNSHYDQVVLRGDPDSASFVAWYLKQGKLLAADCINRPKEFMVAKQLIGRGGEVDAEQLADEQVAPKALLADPTQ</sequence>
<evidence type="ECO:0000313" key="7">
    <source>
        <dbReference type="EMBL" id="RRJ83800.1"/>
    </source>
</evidence>
<dbReference type="RefSeq" id="WP_125014118.1">
    <property type="nucleotide sequence ID" value="NZ_QWEZ01000001.1"/>
</dbReference>
<comment type="caution">
    <text evidence="7">The sequence shown here is derived from an EMBL/GenBank/DDBJ whole genome shotgun (WGS) entry which is preliminary data.</text>
</comment>
<reference evidence="7 8" key="2">
    <citation type="submission" date="2018-12" db="EMBL/GenBank/DDBJ databases">
        <title>Simiduia agarivorans gen. nov., sp. nov., a marine, agarolytic bacterium isolated from shallow coastal water from Keelung, Taiwan.</title>
        <authorList>
            <person name="Shieh W.Y."/>
        </authorList>
    </citation>
    <scope>NUCLEOTIDE SEQUENCE [LARGE SCALE GENOMIC DNA]</scope>
    <source>
        <strain evidence="7 8">GTF-13</strain>
    </source>
</reference>
<keyword evidence="4" id="KW-0560">Oxidoreductase</keyword>
<keyword evidence="3" id="KW-0274">FAD</keyword>
<comment type="cofactor">
    <cofactor evidence="1">
        <name>FAD</name>
        <dbReference type="ChEBI" id="CHEBI:57692"/>
    </cofactor>
</comment>
<dbReference type="InterPro" id="IPR050446">
    <property type="entry name" value="FAD-oxidoreductase/Apoptosis"/>
</dbReference>
<dbReference type="GO" id="GO:0016651">
    <property type="term" value="F:oxidoreductase activity, acting on NAD(P)H"/>
    <property type="evidence" value="ECO:0007669"/>
    <property type="project" value="TreeGrafter"/>
</dbReference>
<evidence type="ECO:0000259" key="6">
    <source>
        <dbReference type="Pfam" id="PF14759"/>
    </source>
</evidence>
<keyword evidence="8" id="KW-1185">Reference proteome</keyword>
<feature type="domain" description="FAD/NAD(P)-binding" evidence="5">
    <location>
        <begin position="6"/>
        <end position="301"/>
    </location>
</feature>
<protein>
    <submittedName>
        <fullName evidence="7">Pyridine nucleotide-disulfide oxidoreductase</fullName>
    </submittedName>
</protein>
<evidence type="ECO:0000313" key="8">
    <source>
        <dbReference type="Proteomes" id="UP000280792"/>
    </source>
</evidence>
<keyword evidence="2" id="KW-0285">Flavoprotein</keyword>
<accession>A0A3P3VME5</accession>
<dbReference type="InterPro" id="IPR028202">
    <property type="entry name" value="Reductase_C"/>
</dbReference>
<dbReference type="Pfam" id="PF07992">
    <property type="entry name" value="Pyr_redox_2"/>
    <property type="match status" value="1"/>
</dbReference>
<dbReference type="PANTHER" id="PTHR43557">
    <property type="entry name" value="APOPTOSIS-INDUCING FACTOR 1"/>
    <property type="match status" value="1"/>
</dbReference>
<dbReference type="InterPro" id="IPR023753">
    <property type="entry name" value="FAD/NAD-binding_dom"/>
</dbReference>
<organism evidence="7 8">
    <name type="scientific">Aestuariirhabdus litorea</name>
    <dbReference type="NCBI Taxonomy" id="2528527"/>
    <lineage>
        <taxon>Bacteria</taxon>
        <taxon>Pseudomonadati</taxon>
        <taxon>Pseudomonadota</taxon>
        <taxon>Gammaproteobacteria</taxon>
        <taxon>Oceanospirillales</taxon>
        <taxon>Aestuariirhabdaceae</taxon>
        <taxon>Aestuariirhabdus</taxon>
    </lineage>
</organism>
<evidence type="ECO:0000256" key="2">
    <source>
        <dbReference type="ARBA" id="ARBA00022630"/>
    </source>
</evidence>
<evidence type="ECO:0000256" key="1">
    <source>
        <dbReference type="ARBA" id="ARBA00001974"/>
    </source>
</evidence>
<evidence type="ECO:0000256" key="3">
    <source>
        <dbReference type="ARBA" id="ARBA00022827"/>
    </source>
</evidence>
<proteinExistence type="predicted"/>
<dbReference type="SUPFAM" id="SSF51905">
    <property type="entry name" value="FAD/NAD(P)-binding domain"/>
    <property type="match status" value="2"/>
</dbReference>
<dbReference type="EMBL" id="QWEZ01000001">
    <property type="protein sequence ID" value="RRJ83800.1"/>
    <property type="molecule type" value="Genomic_DNA"/>
</dbReference>
<dbReference type="GO" id="GO:0005737">
    <property type="term" value="C:cytoplasm"/>
    <property type="evidence" value="ECO:0007669"/>
    <property type="project" value="TreeGrafter"/>
</dbReference>
<dbReference type="Proteomes" id="UP000280792">
    <property type="component" value="Unassembled WGS sequence"/>
</dbReference>
<feature type="domain" description="Reductase C-terminal" evidence="6">
    <location>
        <begin position="321"/>
        <end position="404"/>
    </location>
</feature>
<dbReference type="InterPro" id="IPR036188">
    <property type="entry name" value="FAD/NAD-bd_sf"/>
</dbReference>
<dbReference type="Gene3D" id="3.30.390.30">
    <property type="match status" value="1"/>
</dbReference>
<gene>
    <name evidence="7" type="ORF">D0544_01370</name>
</gene>
<dbReference type="PANTHER" id="PTHR43557:SF2">
    <property type="entry name" value="RIESKE DOMAIN-CONTAINING PROTEIN-RELATED"/>
    <property type="match status" value="1"/>
</dbReference>
<dbReference type="PRINTS" id="PR00368">
    <property type="entry name" value="FADPNR"/>
</dbReference>
<evidence type="ECO:0000259" key="5">
    <source>
        <dbReference type="Pfam" id="PF07992"/>
    </source>
</evidence>
<evidence type="ECO:0000256" key="4">
    <source>
        <dbReference type="ARBA" id="ARBA00023002"/>
    </source>
</evidence>
<dbReference type="PRINTS" id="PR00411">
    <property type="entry name" value="PNDRDTASEI"/>
</dbReference>
<dbReference type="Gene3D" id="3.50.50.60">
    <property type="entry name" value="FAD/NAD(P)-binding domain"/>
    <property type="match status" value="2"/>
</dbReference>
<dbReference type="Pfam" id="PF14759">
    <property type="entry name" value="Reductase_C"/>
    <property type="match status" value="1"/>
</dbReference>
<dbReference type="AlphaFoldDB" id="A0A3P3VME5"/>
<dbReference type="SUPFAM" id="SSF55424">
    <property type="entry name" value="FAD/NAD-linked reductases, dimerisation (C-terminal) domain"/>
    <property type="match status" value="1"/>
</dbReference>